<dbReference type="CDD" id="cd11297">
    <property type="entry name" value="PIN_LabA-like_N_1"/>
    <property type="match status" value="1"/>
</dbReference>
<gene>
    <name evidence="3" type="ORF">CLV89_103270</name>
    <name evidence="4" type="ORF">R1T40_09155</name>
</gene>
<reference evidence="3 5" key="1">
    <citation type="submission" date="2018-03" db="EMBL/GenBank/DDBJ databases">
        <title>Genomic Encyclopedia of Archaeal and Bacterial Type Strains, Phase II (KMG-II): from individual species to whole genera.</title>
        <authorList>
            <person name="Goeker M."/>
        </authorList>
    </citation>
    <scope>NUCLEOTIDE SEQUENCE [LARGE SCALE GENOMIC DNA]</scope>
    <source>
        <strain evidence="3 5">DSM 25328</strain>
    </source>
</reference>
<accession>A0A2T1AK17</accession>
<evidence type="ECO:0000259" key="2">
    <source>
        <dbReference type="PROSITE" id="PS51644"/>
    </source>
</evidence>
<dbReference type="InterPro" id="IPR025605">
    <property type="entry name" value="OST-HTH/LOTUS_dom"/>
</dbReference>
<evidence type="ECO:0000256" key="1">
    <source>
        <dbReference type="SAM" id="MobiDB-lite"/>
    </source>
</evidence>
<dbReference type="PANTHER" id="PTHR35811:SF1">
    <property type="entry name" value="HTH OST-TYPE DOMAIN-CONTAINING PROTEIN"/>
    <property type="match status" value="1"/>
</dbReference>
<dbReference type="AlphaFoldDB" id="A0A2T1AK17"/>
<keyword evidence="6" id="KW-1185">Reference proteome</keyword>
<proteinExistence type="predicted"/>
<evidence type="ECO:0000313" key="6">
    <source>
        <dbReference type="Proteomes" id="UP001302666"/>
    </source>
</evidence>
<evidence type="ECO:0000313" key="5">
    <source>
        <dbReference type="Proteomes" id="UP000237718"/>
    </source>
</evidence>
<reference evidence="4 6" key="2">
    <citation type="submission" date="2023-10" db="EMBL/GenBank/DDBJ databases">
        <title>Eight complete genome sequences of bacteria isolated from laboratory stock of Giant Kelp gametophytes.</title>
        <authorList>
            <person name="Tolentino B."/>
            <person name="Nuzhdin S."/>
        </authorList>
    </citation>
    <scope>NUCLEOTIDE SEQUENCE [LARGE SCALE GENOMIC DNA]</scope>
    <source>
        <strain evidence="4 6">LC.270.F.C4</strain>
    </source>
</reference>
<dbReference type="CDD" id="cd10146">
    <property type="entry name" value="LabA_like_C"/>
    <property type="match status" value="1"/>
</dbReference>
<organism evidence="3 5">
    <name type="scientific">Tritonibacter scottomollicae</name>
    <name type="common">Epibacterium scottomollicae</name>
    <dbReference type="NCBI Taxonomy" id="483013"/>
    <lineage>
        <taxon>Bacteria</taxon>
        <taxon>Pseudomonadati</taxon>
        <taxon>Pseudomonadota</taxon>
        <taxon>Alphaproteobacteria</taxon>
        <taxon>Rhodobacterales</taxon>
        <taxon>Paracoccaceae</taxon>
        <taxon>Tritonibacter</taxon>
    </lineage>
</organism>
<dbReference type="Proteomes" id="UP001302666">
    <property type="component" value="Chromosome"/>
</dbReference>
<feature type="domain" description="HTH OST-type" evidence="2">
    <location>
        <begin position="196"/>
        <end position="270"/>
    </location>
</feature>
<dbReference type="OrthoDB" id="9783963at2"/>
<dbReference type="GO" id="GO:0004540">
    <property type="term" value="F:RNA nuclease activity"/>
    <property type="evidence" value="ECO:0007669"/>
    <property type="project" value="InterPro"/>
</dbReference>
<dbReference type="InterPro" id="IPR041966">
    <property type="entry name" value="LOTUS-like"/>
</dbReference>
<name>A0A2T1AK17_TRISK</name>
<dbReference type="Gene3D" id="3.40.50.1010">
    <property type="entry name" value="5'-nuclease"/>
    <property type="match status" value="1"/>
</dbReference>
<dbReference type="Pfam" id="PF12872">
    <property type="entry name" value="OST-HTH"/>
    <property type="match status" value="1"/>
</dbReference>
<dbReference type="PROSITE" id="PS51644">
    <property type="entry name" value="HTH_OST"/>
    <property type="match status" value="1"/>
</dbReference>
<feature type="compositionally biased region" description="Polar residues" evidence="1">
    <location>
        <begin position="166"/>
        <end position="187"/>
    </location>
</feature>
<dbReference type="InterPro" id="IPR021139">
    <property type="entry name" value="NYN"/>
</dbReference>
<evidence type="ECO:0000313" key="3">
    <source>
        <dbReference type="EMBL" id="PRZ48955.1"/>
    </source>
</evidence>
<dbReference type="EMBL" id="CP136704">
    <property type="protein sequence ID" value="WOI34874.1"/>
    <property type="molecule type" value="Genomic_DNA"/>
</dbReference>
<evidence type="ECO:0000313" key="4">
    <source>
        <dbReference type="EMBL" id="WOI34874.1"/>
    </source>
</evidence>
<protein>
    <submittedName>
        <fullName evidence="4">NYN domain-containing protein</fullName>
    </submittedName>
    <submittedName>
        <fullName evidence="3">OST-HTH/LOTUS domain-containing protein</fullName>
    </submittedName>
</protein>
<dbReference type="PANTHER" id="PTHR35811">
    <property type="entry name" value="SLR1870 PROTEIN"/>
    <property type="match status" value="1"/>
</dbReference>
<feature type="region of interest" description="Disordered" evidence="1">
    <location>
        <begin position="152"/>
        <end position="196"/>
    </location>
</feature>
<dbReference type="Pfam" id="PF01936">
    <property type="entry name" value="NYN"/>
    <property type="match status" value="1"/>
</dbReference>
<sequence length="270" mass="29617">MSNSEKPPLLAVLIDADNISAKHAEAMFEEIASLGEASIRRIYGDFSGGGPQGWSKEKLAAYAIVPHQQFANTTGKNASDIALVIDAMDILHSGRFDGFVLISSDSDFTRLASRIREQGLDVYGMGMRKTPAAFVRACKRFIYVENLLNEVPKPSRPRQKPAAHASSATPEQASELASDQITEQTAAAQDDEAPAELEDPQKLVLRAMDAISQEDEWFSLGQIGQYITAASPDFDTRSYGKRKLSDLIATMKILETRRGEGNQIVVRRLD</sequence>
<dbReference type="Gene3D" id="3.30.420.610">
    <property type="entry name" value="LOTUS domain-like"/>
    <property type="match status" value="1"/>
</dbReference>
<dbReference type="Proteomes" id="UP000237718">
    <property type="component" value="Unassembled WGS sequence"/>
</dbReference>
<dbReference type="RefSeq" id="WP_106162970.1">
    <property type="nucleotide sequence ID" value="NZ_CP136704.1"/>
</dbReference>
<dbReference type="EMBL" id="PVUF01000003">
    <property type="protein sequence ID" value="PRZ48955.1"/>
    <property type="molecule type" value="Genomic_DNA"/>
</dbReference>